<dbReference type="SUPFAM" id="SSF56935">
    <property type="entry name" value="Porins"/>
    <property type="match status" value="1"/>
</dbReference>
<evidence type="ECO:0000313" key="3">
    <source>
        <dbReference type="Proteomes" id="UP001292571"/>
    </source>
</evidence>
<sequence length="371" mass="40814">MRLRRAAQVMTASLVLLSSGVAHAASWQATVALPMTTEHDSNPRLDAEDEKGVTRTTIAPDYTLIGAFGLDELRFGIGLNLERSSDQSIALDREDPKLLLGWQRETERGGFGLTAKYDESSTLFSELEETGVVAGDGTRKKYKLAGNWRAAISERSTLASDADYTRVRYDVDSLTSYDELSTKFSWSYGWSELLEPYAEVSLSRYEPVGETVTASSTRYGPMSGLRFSISEQLQGVLRAGVNQVSGDEGGPSWQGGFELSYIGERFDTSIDVGRSTITSGEGGFTEVSQLRASWSYAVSETLRAGLDASLQDSKSTAPNTMRQINLWASQELSPFWVARLSLAYRQRQQDDRPDASANVLGVTLIYNHPDF</sequence>
<feature type="chain" id="PRO_5046315851" description="DUF560 domain-containing protein" evidence="1">
    <location>
        <begin position="25"/>
        <end position="371"/>
    </location>
</feature>
<keyword evidence="1" id="KW-0732">Signal</keyword>
<evidence type="ECO:0000256" key="1">
    <source>
        <dbReference type="SAM" id="SignalP"/>
    </source>
</evidence>
<dbReference type="EMBL" id="JAYEET010000006">
    <property type="protein sequence ID" value="MEA1604710.1"/>
    <property type="molecule type" value="Genomic_DNA"/>
</dbReference>
<dbReference type="RefSeq" id="WP_322948137.1">
    <property type="nucleotide sequence ID" value="NZ_JAYEET010000006.1"/>
</dbReference>
<reference evidence="2 3" key="1">
    <citation type="submission" date="2023-12" db="EMBL/GenBank/DDBJ databases">
        <title>Pseudomonas sp. T5W1.</title>
        <authorList>
            <person name="Maltman C."/>
        </authorList>
    </citation>
    <scope>NUCLEOTIDE SEQUENCE [LARGE SCALE GENOMIC DNA]</scope>
    <source>
        <strain evidence="2 3">T5W1</strain>
    </source>
</reference>
<organism evidence="2 3">
    <name type="scientific">Pseudomonas spirodelae</name>
    <dbReference type="NCBI Taxonomy" id="3101751"/>
    <lineage>
        <taxon>Bacteria</taxon>
        <taxon>Pseudomonadati</taxon>
        <taxon>Pseudomonadota</taxon>
        <taxon>Gammaproteobacteria</taxon>
        <taxon>Pseudomonadales</taxon>
        <taxon>Pseudomonadaceae</taxon>
        <taxon>Pseudomonas</taxon>
    </lineage>
</organism>
<name>A0ABU5P559_9PSED</name>
<proteinExistence type="predicted"/>
<keyword evidence="3" id="KW-1185">Reference proteome</keyword>
<protein>
    <recommendedName>
        <fullName evidence="4">DUF560 domain-containing protein</fullName>
    </recommendedName>
</protein>
<evidence type="ECO:0000313" key="2">
    <source>
        <dbReference type="EMBL" id="MEA1604710.1"/>
    </source>
</evidence>
<evidence type="ECO:0008006" key="4">
    <source>
        <dbReference type="Google" id="ProtNLM"/>
    </source>
</evidence>
<comment type="caution">
    <text evidence="2">The sequence shown here is derived from an EMBL/GenBank/DDBJ whole genome shotgun (WGS) entry which is preliminary data.</text>
</comment>
<feature type="signal peptide" evidence="1">
    <location>
        <begin position="1"/>
        <end position="24"/>
    </location>
</feature>
<dbReference type="Proteomes" id="UP001292571">
    <property type="component" value="Unassembled WGS sequence"/>
</dbReference>
<accession>A0ABU5P559</accession>
<gene>
    <name evidence="2" type="ORF">SOP97_02615</name>
</gene>